<evidence type="ECO:0000313" key="2">
    <source>
        <dbReference type="EMBL" id="MBC5686944.1"/>
    </source>
</evidence>
<dbReference type="InterPro" id="IPR000944">
    <property type="entry name" value="Tscrpt_reg_Rrf2"/>
</dbReference>
<dbReference type="Proteomes" id="UP000643810">
    <property type="component" value="Unassembled WGS sequence"/>
</dbReference>
<dbReference type="PROSITE" id="PS51197">
    <property type="entry name" value="HTH_RRF2_2"/>
    <property type="match status" value="1"/>
</dbReference>
<keyword evidence="1" id="KW-0238">DNA-binding</keyword>
<dbReference type="SUPFAM" id="SSF46785">
    <property type="entry name" value="Winged helix' DNA-binding domain"/>
    <property type="match status" value="1"/>
</dbReference>
<dbReference type="RefSeq" id="WP_118282168.1">
    <property type="nucleotide sequence ID" value="NZ_JACOPG010000004.1"/>
</dbReference>
<evidence type="ECO:0000256" key="1">
    <source>
        <dbReference type="ARBA" id="ARBA00023125"/>
    </source>
</evidence>
<accession>A0ABR7GI33</accession>
<comment type="caution">
    <text evidence="2">The sequence shown here is derived from an EMBL/GenBank/DDBJ whole genome shotgun (WGS) entry which is preliminary data.</text>
</comment>
<name>A0ABR7GI33_9FIRM</name>
<dbReference type="InterPro" id="IPR036390">
    <property type="entry name" value="WH_DNA-bd_sf"/>
</dbReference>
<sequence>MRVSTKGRYAIRFMLDLALHNTGEPVRIKDVSGRQGISDKYLEQVVSILNKAGFVRSIRGPQGGYVLTRDPKDYTMGQILRLTEGDMVPVACLADDINQCDRADNCVTLHFWKKLDAAISSVIDNTTLADLVEEEQGMMANNYVI</sequence>
<dbReference type="InterPro" id="IPR036388">
    <property type="entry name" value="WH-like_DNA-bd_sf"/>
</dbReference>
<dbReference type="EMBL" id="JACOPG010000004">
    <property type="protein sequence ID" value="MBC5686944.1"/>
    <property type="molecule type" value="Genomic_DNA"/>
</dbReference>
<dbReference type="PANTHER" id="PTHR33221">
    <property type="entry name" value="WINGED HELIX-TURN-HELIX TRANSCRIPTIONAL REGULATOR, RRF2 FAMILY"/>
    <property type="match status" value="1"/>
</dbReference>
<proteinExistence type="predicted"/>
<gene>
    <name evidence="2" type="ORF">H8R94_10065</name>
</gene>
<organism evidence="2 3">
    <name type="scientific">Roseburia lenta</name>
    <dbReference type="NCBI Taxonomy" id="2763061"/>
    <lineage>
        <taxon>Bacteria</taxon>
        <taxon>Bacillati</taxon>
        <taxon>Bacillota</taxon>
        <taxon>Clostridia</taxon>
        <taxon>Lachnospirales</taxon>
        <taxon>Lachnospiraceae</taxon>
        <taxon>Roseburia</taxon>
    </lineage>
</organism>
<dbReference type="Pfam" id="PF02082">
    <property type="entry name" value="Rrf2"/>
    <property type="match status" value="1"/>
</dbReference>
<evidence type="ECO:0000313" key="3">
    <source>
        <dbReference type="Proteomes" id="UP000643810"/>
    </source>
</evidence>
<protein>
    <submittedName>
        <fullName evidence="2">Rrf2 family transcriptional regulator</fullName>
    </submittedName>
</protein>
<dbReference type="PANTHER" id="PTHR33221:SF5">
    <property type="entry name" value="HTH-TYPE TRANSCRIPTIONAL REGULATOR ISCR"/>
    <property type="match status" value="1"/>
</dbReference>
<dbReference type="Gene3D" id="1.10.10.10">
    <property type="entry name" value="Winged helix-like DNA-binding domain superfamily/Winged helix DNA-binding domain"/>
    <property type="match status" value="1"/>
</dbReference>
<reference evidence="2 3" key="1">
    <citation type="submission" date="2020-08" db="EMBL/GenBank/DDBJ databases">
        <title>Genome public.</title>
        <authorList>
            <person name="Liu C."/>
            <person name="Sun Q."/>
        </authorList>
    </citation>
    <scope>NUCLEOTIDE SEQUENCE [LARGE SCALE GENOMIC DNA]</scope>
    <source>
        <strain evidence="2 3">NSJ-9</strain>
    </source>
</reference>
<dbReference type="NCBIfam" id="TIGR00738">
    <property type="entry name" value="rrf2_super"/>
    <property type="match status" value="1"/>
</dbReference>
<keyword evidence="3" id="KW-1185">Reference proteome</keyword>